<evidence type="ECO:0000313" key="4">
    <source>
        <dbReference type="EMBL" id="PSB00618.1"/>
    </source>
</evidence>
<gene>
    <name evidence="4" type="ORF">C7B64_22585</name>
</gene>
<keyword evidence="1" id="KW-0677">Repeat</keyword>
<dbReference type="PROSITE" id="PS50005">
    <property type="entry name" value="TPR"/>
    <property type="match status" value="3"/>
</dbReference>
<dbReference type="EMBL" id="PVWJ01000181">
    <property type="protein sequence ID" value="PSB00618.1"/>
    <property type="molecule type" value="Genomic_DNA"/>
</dbReference>
<dbReference type="Pfam" id="PF13174">
    <property type="entry name" value="TPR_6"/>
    <property type="match status" value="1"/>
</dbReference>
<dbReference type="SUPFAM" id="SSF48452">
    <property type="entry name" value="TPR-like"/>
    <property type="match status" value="1"/>
</dbReference>
<dbReference type="GO" id="GO:0046813">
    <property type="term" value="P:receptor-mediated virion attachment to host cell"/>
    <property type="evidence" value="ECO:0007669"/>
    <property type="project" value="TreeGrafter"/>
</dbReference>
<keyword evidence="2 3" id="KW-0802">TPR repeat</keyword>
<dbReference type="PROSITE" id="PS50293">
    <property type="entry name" value="TPR_REGION"/>
    <property type="match status" value="1"/>
</dbReference>
<feature type="repeat" description="TPR" evidence="3">
    <location>
        <begin position="120"/>
        <end position="153"/>
    </location>
</feature>
<reference evidence="4 5" key="1">
    <citation type="submission" date="2018-02" db="EMBL/GenBank/DDBJ databases">
        <authorList>
            <person name="Cohen D.B."/>
            <person name="Kent A.D."/>
        </authorList>
    </citation>
    <scope>NUCLEOTIDE SEQUENCE [LARGE SCALE GENOMIC DNA]</scope>
    <source>
        <strain evidence="4 5">CCAP 1448/3</strain>
    </source>
</reference>
<dbReference type="PANTHER" id="PTHR44858:SF1">
    <property type="entry name" value="UDP-N-ACETYLGLUCOSAMINE--PEPTIDE N-ACETYLGLUCOSAMINYLTRANSFERASE SPINDLY-RELATED"/>
    <property type="match status" value="1"/>
</dbReference>
<dbReference type="RefSeq" id="WP_106291640.1">
    <property type="nucleotide sequence ID" value="NZ_CAWNTC010000226.1"/>
</dbReference>
<feature type="repeat" description="TPR" evidence="3">
    <location>
        <begin position="154"/>
        <end position="187"/>
    </location>
</feature>
<dbReference type="InterPro" id="IPR050498">
    <property type="entry name" value="Ycf3"/>
</dbReference>
<comment type="caution">
    <text evidence="4">The sequence shown here is derived from an EMBL/GenBank/DDBJ whole genome shotgun (WGS) entry which is preliminary data.</text>
</comment>
<evidence type="ECO:0000256" key="2">
    <source>
        <dbReference type="ARBA" id="ARBA00022803"/>
    </source>
</evidence>
<dbReference type="GO" id="GO:0009279">
    <property type="term" value="C:cell outer membrane"/>
    <property type="evidence" value="ECO:0007669"/>
    <property type="project" value="TreeGrafter"/>
</dbReference>
<name>A0A2T1BXD7_9CYAN</name>
<accession>A0A2T1BXD7</accession>
<proteinExistence type="predicted"/>
<protein>
    <submittedName>
        <fullName evidence="4">Uncharacterized protein</fullName>
    </submittedName>
</protein>
<dbReference type="PANTHER" id="PTHR44858">
    <property type="entry name" value="TETRATRICOPEPTIDE REPEAT PROTEIN 6"/>
    <property type="match status" value="1"/>
</dbReference>
<organism evidence="4 5">
    <name type="scientific">Merismopedia glauca CCAP 1448/3</name>
    <dbReference type="NCBI Taxonomy" id="1296344"/>
    <lineage>
        <taxon>Bacteria</taxon>
        <taxon>Bacillati</taxon>
        <taxon>Cyanobacteriota</taxon>
        <taxon>Cyanophyceae</taxon>
        <taxon>Synechococcales</taxon>
        <taxon>Merismopediaceae</taxon>
        <taxon>Merismopedia</taxon>
    </lineage>
</organism>
<evidence type="ECO:0000313" key="5">
    <source>
        <dbReference type="Proteomes" id="UP000238762"/>
    </source>
</evidence>
<dbReference type="InterPro" id="IPR011990">
    <property type="entry name" value="TPR-like_helical_dom_sf"/>
</dbReference>
<dbReference type="SMART" id="SM00028">
    <property type="entry name" value="TPR"/>
    <property type="match status" value="5"/>
</dbReference>
<evidence type="ECO:0000256" key="1">
    <source>
        <dbReference type="ARBA" id="ARBA00022737"/>
    </source>
</evidence>
<dbReference type="OrthoDB" id="479590at2"/>
<dbReference type="Gene3D" id="1.25.40.10">
    <property type="entry name" value="Tetratricopeptide repeat domain"/>
    <property type="match status" value="2"/>
</dbReference>
<dbReference type="Proteomes" id="UP000238762">
    <property type="component" value="Unassembled WGS sequence"/>
</dbReference>
<evidence type="ECO:0000256" key="3">
    <source>
        <dbReference type="PROSITE-ProRule" id="PRU00339"/>
    </source>
</evidence>
<sequence length="282" mass="31547">MRQVLLVFSLWLVITSSWLVSPDAIALTRSVAIAQSLPNSIPVVGESELQLGDELTQKAFQATNIGDFATAERYWTQLIELFPQNPAIWSNRGNSLVSQNKLEEAISDYNRSIELAPNMTDPYLNRGTALEALGKRDEAISDYNHILEIDPEDAMAYNNRGNAKAGLGKWDEAIADYQKCTEIAPDFAFARASYALSLYQIGQQDEAIKALRNTARKYSQFADVRAALSAALWAKGQQGEAESNWVAVMGLDRRYKDINWVKNIRRWPPAMVAALDKFLQVK</sequence>
<dbReference type="InterPro" id="IPR019734">
    <property type="entry name" value="TPR_rpt"/>
</dbReference>
<feature type="repeat" description="TPR" evidence="3">
    <location>
        <begin position="86"/>
        <end position="119"/>
    </location>
</feature>
<dbReference type="AlphaFoldDB" id="A0A2T1BXD7"/>
<reference evidence="4 5" key="2">
    <citation type="submission" date="2018-03" db="EMBL/GenBank/DDBJ databases">
        <title>The ancient ancestry and fast evolution of plastids.</title>
        <authorList>
            <person name="Moore K.R."/>
            <person name="Magnabosco C."/>
            <person name="Momper L."/>
            <person name="Gold D.A."/>
            <person name="Bosak T."/>
            <person name="Fournier G.P."/>
        </authorList>
    </citation>
    <scope>NUCLEOTIDE SEQUENCE [LARGE SCALE GENOMIC DNA]</scope>
    <source>
        <strain evidence="4 5">CCAP 1448/3</strain>
    </source>
</reference>
<dbReference type="Pfam" id="PF13414">
    <property type="entry name" value="TPR_11"/>
    <property type="match status" value="1"/>
</dbReference>
<dbReference type="Pfam" id="PF00515">
    <property type="entry name" value="TPR_1"/>
    <property type="match status" value="1"/>
</dbReference>
<keyword evidence="5" id="KW-1185">Reference proteome</keyword>